<organism evidence="2 3">
    <name type="scientific">Lupinus angustifolius</name>
    <name type="common">Narrow-leaved blue lupine</name>
    <dbReference type="NCBI Taxonomy" id="3871"/>
    <lineage>
        <taxon>Eukaryota</taxon>
        <taxon>Viridiplantae</taxon>
        <taxon>Streptophyta</taxon>
        <taxon>Embryophyta</taxon>
        <taxon>Tracheophyta</taxon>
        <taxon>Spermatophyta</taxon>
        <taxon>Magnoliopsida</taxon>
        <taxon>eudicotyledons</taxon>
        <taxon>Gunneridae</taxon>
        <taxon>Pentapetalae</taxon>
        <taxon>rosids</taxon>
        <taxon>fabids</taxon>
        <taxon>Fabales</taxon>
        <taxon>Fabaceae</taxon>
        <taxon>Papilionoideae</taxon>
        <taxon>50 kb inversion clade</taxon>
        <taxon>genistoids sensu lato</taxon>
        <taxon>core genistoids</taxon>
        <taxon>Genisteae</taxon>
        <taxon>Lupinus</taxon>
    </lineage>
</organism>
<feature type="region of interest" description="Disordered" evidence="1">
    <location>
        <begin position="110"/>
        <end position="133"/>
    </location>
</feature>
<dbReference type="Gramene" id="OIW01847">
    <property type="protein sequence ID" value="OIW01847"/>
    <property type="gene ID" value="TanjilG_07142"/>
</dbReference>
<gene>
    <name evidence="2" type="ORF">TanjilG_07142</name>
</gene>
<dbReference type="SUPFAM" id="SSF54928">
    <property type="entry name" value="RNA-binding domain, RBD"/>
    <property type="match status" value="1"/>
</dbReference>
<feature type="compositionally biased region" description="Polar residues" evidence="1">
    <location>
        <begin position="149"/>
        <end position="163"/>
    </location>
</feature>
<reference evidence="2 3" key="1">
    <citation type="journal article" date="2017" name="Plant Biotechnol. J.">
        <title>A comprehensive draft genome sequence for lupin (Lupinus angustifolius), an emerging health food: insights into plant-microbe interactions and legume evolution.</title>
        <authorList>
            <person name="Hane J.K."/>
            <person name="Ming Y."/>
            <person name="Kamphuis L.G."/>
            <person name="Nelson M.N."/>
            <person name="Garg G."/>
            <person name="Atkins C.A."/>
            <person name="Bayer P.E."/>
            <person name="Bravo A."/>
            <person name="Bringans S."/>
            <person name="Cannon S."/>
            <person name="Edwards D."/>
            <person name="Foley R."/>
            <person name="Gao L.L."/>
            <person name="Harrison M.J."/>
            <person name="Huang W."/>
            <person name="Hurgobin B."/>
            <person name="Li S."/>
            <person name="Liu C.W."/>
            <person name="McGrath A."/>
            <person name="Morahan G."/>
            <person name="Murray J."/>
            <person name="Weller J."/>
            <person name="Jian J."/>
            <person name="Singh K.B."/>
        </authorList>
    </citation>
    <scope>NUCLEOTIDE SEQUENCE [LARGE SCALE GENOMIC DNA]</scope>
    <source>
        <strain evidence="3">cv. Tanjil</strain>
        <tissue evidence="2">Whole plant</tissue>
    </source>
</reference>
<evidence type="ECO:0008006" key="4">
    <source>
        <dbReference type="Google" id="ProtNLM"/>
    </source>
</evidence>
<protein>
    <recommendedName>
        <fullName evidence="4">RRM domain-containing protein</fullName>
    </recommendedName>
</protein>
<dbReference type="Proteomes" id="UP000188354">
    <property type="component" value="Chromosome LG11"/>
</dbReference>
<dbReference type="AlphaFoldDB" id="A0A1J7GMU8"/>
<proteinExistence type="predicted"/>
<dbReference type="EMBL" id="CM007371">
    <property type="protein sequence ID" value="OIW01847.1"/>
    <property type="molecule type" value="Genomic_DNA"/>
</dbReference>
<feature type="compositionally biased region" description="Basic and acidic residues" evidence="1">
    <location>
        <begin position="110"/>
        <end position="123"/>
    </location>
</feature>
<sequence length="176" mass="19844">MMCLGALGQCVLDAPCQGCENLLYLGVMSRSESACDACDIRSGGLGLLKWGNVGDVIIPNKRDRRGKRFGFVRFKQNEGKDIPLEALYQVWIVNYKVKINSPRFKRLDDKSLNERSAPTRREPILAPSPPFHSFKPGKNNSWKEVLMNGKTNHNSTTSQNRNTLVYEIPEGRMESL</sequence>
<evidence type="ECO:0000313" key="3">
    <source>
        <dbReference type="Proteomes" id="UP000188354"/>
    </source>
</evidence>
<feature type="region of interest" description="Disordered" evidence="1">
    <location>
        <begin position="149"/>
        <end position="176"/>
    </location>
</feature>
<evidence type="ECO:0000256" key="1">
    <source>
        <dbReference type="SAM" id="MobiDB-lite"/>
    </source>
</evidence>
<dbReference type="GO" id="GO:0003676">
    <property type="term" value="F:nucleic acid binding"/>
    <property type="evidence" value="ECO:0007669"/>
    <property type="project" value="InterPro"/>
</dbReference>
<dbReference type="InterPro" id="IPR035979">
    <property type="entry name" value="RBD_domain_sf"/>
</dbReference>
<accession>A0A1J7GMU8</accession>
<evidence type="ECO:0000313" key="2">
    <source>
        <dbReference type="EMBL" id="OIW01847.1"/>
    </source>
</evidence>
<name>A0A1J7GMU8_LUPAN</name>
<keyword evidence="3" id="KW-1185">Reference proteome</keyword>